<feature type="domain" description="Myb-like" evidence="1">
    <location>
        <begin position="261"/>
        <end position="304"/>
    </location>
</feature>
<accession>A0A2H9TPE4</accession>
<evidence type="ECO:0000313" key="2">
    <source>
        <dbReference type="EMBL" id="PJF19596.1"/>
    </source>
</evidence>
<evidence type="ECO:0000259" key="1">
    <source>
        <dbReference type="PROSITE" id="PS50090"/>
    </source>
</evidence>
<dbReference type="PROSITE" id="PS50090">
    <property type="entry name" value="MYB_LIKE"/>
    <property type="match status" value="1"/>
</dbReference>
<gene>
    <name evidence="2" type="ORF">PSACC_00596</name>
</gene>
<evidence type="ECO:0000313" key="3">
    <source>
        <dbReference type="Proteomes" id="UP000240830"/>
    </source>
</evidence>
<dbReference type="InterPro" id="IPR001005">
    <property type="entry name" value="SANT/Myb"/>
</dbReference>
<dbReference type="OrthoDB" id="6781668at2759"/>
<name>A0A2H9TPE4_9FUNG</name>
<dbReference type="Proteomes" id="UP000240830">
    <property type="component" value="Unassembled WGS sequence"/>
</dbReference>
<comment type="caution">
    <text evidence="2">The sequence shown here is derived from an EMBL/GenBank/DDBJ whole genome shotgun (WGS) entry which is preliminary data.</text>
</comment>
<dbReference type="EMBL" id="MTSL01000050">
    <property type="protein sequence ID" value="PJF19596.1"/>
    <property type="molecule type" value="Genomic_DNA"/>
</dbReference>
<dbReference type="SUPFAM" id="SSF57850">
    <property type="entry name" value="RING/U-box"/>
    <property type="match status" value="1"/>
</dbReference>
<reference evidence="2 3" key="1">
    <citation type="submission" date="2016-10" db="EMBL/GenBank/DDBJ databases">
        <title>The genome of Paramicrosporidium saccamoebae is the missing link in understanding Cryptomycota and Microsporidia evolution.</title>
        <authorList>
            <person name="Quandt C.A."/>
            <person name="Beaudet D."/>
            <person name="Corsaro D."/>
            <person name="Michel R."/>
            <person name="Corradi N."/>
            <person name="James T."/>
        </authorList>
    </citation>
    <scope>NUCLEOTIDE SEQUENCE [LARGE SCALE GENOMIC DNA]</scope>
    <source>
        <strain evidence="2 3">KSL3</strain>
    </source>
</reference>
<keyword evidence="3" id="KW-1185">Reference proteome</keyword>
<protein>
    <recommendedName>
        <fullName evidence="1">Myb-like domain-containing protein</fullName>
    </recommendedName>
</protein>
<sequence length="451" mass="50576">MLKVSTGMQFTEDDTPSFTSCNCDHTKRENSVGILDCGGTFGCGRALQLIGMSNCEKPPQYINAACKPSIHEPVSIEDLIPKYSHSVRLTLSVVETSIATVGEGLCKAEAEAIRSNLIRQQEQIRSMYDYLTAEEVFEVLGLFNDDEDLVVLELTKPETLSAIRKSVALKYTAINNVKAGFISQGPLIDRESVRGTADGTEDFTRAPVYKCEGRLRLDDAVAQLDTNLEDAMKGWSTARVRAFNALKDKPNTYYYRFNAPGEQQRNGAWTSEEHRLFMKRIAEVGADGQWGIFSMSIPGRVGYQKGKAHYVFGTKSKEIRLQEKSLKRPNAKRVRSQSISSESEQEATVVSPLTLESECEESQNSCPINPRNGDINPLPGFIDFVTRQEVTRPAISPYGHVLSYDTWLRCLCTGDRRNICPFTNQPLYKRQLVILTEDNVFSYRDMIQQSL</sequence>
<organism evidence="2 3">
    <name type="scientific">Paramicrosporidium saccamoebae</name>
    <dbReference type="NCBI Taxonomy" id="1246581"/>
    <lineage>
        <taxon>Eukaryota</taxon>
        <taxon>Fungi</taxon>
        <taxon>Fungi incertae sedis</taxon>
        <taxon>Cryptomycota</taxon>
        <taxon>Cryptomycota incertae sedis</taxon>
        <taxon>Paramicrosporidium</taxon>
    </lineage>
</organism>
<proteinExistence type="predicted"/>
<dbReference type="AlphaFoldDB" id="A0A2H9TPE4"/>